<dbReference type="InterPro" id="IPR020843">
    <property type="entry name" value="ER"/>
</dbReference>
<dbReference type="CDD" id="cd08267">
    <property type="entry name" value="MDR1"/>
    <property type="match status" value="1"/>
</dbReference>
<dbReference type="SMART" id="SM00829">
    <property type="entry name" value="PKS_ER"/>
    <property type="match status" value="1"/>
</dbReference>
<dbReference type="EMBL" id="JADBDY010000001">
    <property type="protein sequence ID" value="MBE1458412.1"/>
    <property type="molecule type" value="Genomic_DNA"/>
</dbReference>
<dbReference type="InterPro" id="IPR052733">
    <property type="entry name" value="Chloroplast_QOR"/>
</dbReference>
<dbReference type="Pfam" id="PF13602">
    <property type="entry name" value="ADH_zinc_N_2"/>
    <property type="match status" value="1"/>
</dbReference>
<proteinExistence type="predicted"/>
<feature type="domain" description="Enoyl reductase (ER)" evidence="1">
    <location>
        <begin position="13"/>
        <end position="316"/>
    </location>
</feature>
<dbReference type="InterPro" id="IPR013154">
    <property type="entry name" value="ADH-like_N"/>
</dbReference>
<dbReference type="InterPro" id="IPR036291">
    <property type="entry name" value="NAD(P)-bd_dom_sf"/>
</dbReference>
<protein>
    <submittedName>
        <fullName evidence="2">NADPH:quinone reductase-like Zn-dependent oxidoreductase</fullName>
    </submittedName>
</protein>
<dbReference type="SUPFAM" id="SSF50129">
    <property type="entry name" value="GroES-like"/>
    <property type="match status" value="1"/>
</dbReference>
<dbReference type="InterPro" id="IPR011032">
    <property type="entry name" value="GroES-like_sf"/>
</dbReference>
<gene>
    <name evidence="2" type="ORF">H4W79_002626</name>
</gene>
<dbReference type="PANTHER" id="PTHR44013">
    <property type="entry name" value="ZINC-TYPE ALCOHOL DEHYDROGENASE-LIKE PROTEIN C16A3.02C"/>
    <property type="match status" value="1"/>
</dbReference>
<dbReference type="PANTHER" id="PTHR44013:SF1">
    <property type="entry name" value="ZINC-TYPE ALCOHOL DEHYDROGENASE-LIKE PROTEIN C16A3.02C"/>
    <property type="match status" value="1"/>
</dbReference>
<evidence type="ECO:0000313" key="3">
    <source>
        <dbReference type="Proteomes" id="UP000598217"/>
    </source>
</evidence>
<dbReference type="Gene3D" id="3.40.50.720">
    <property type="entry name" value="NAD(P)-binding Rossmann-like Domain"/>
    <property type="match status" value="1"/>
</dbReference>
<dbReference type="Proteomes" id="UP000598217">
    <property type="component" value="Unassembled WGS sequence"/>
</dbReference>
<dbReference type="PROSITE" id="PS01162">
    <property type="entry name" value="QOR_ZETA_CRYSTAL"/>
    <property type="match status" value="1"/>
</dbReference>
<comment type="caution">
    <text evidence="2">The sequence shown here is derived from an EMBL/GenBank/DDBJ whole genome shotgun (WGS) entry which is preliminary data.</text>
</comment>
<evidence type="ECO:0000259" key="1">
    <source>
        <dbReference type="SMART" id="SM00829"/>
    </source>
</evidence>
<dbReference type="Pfam" id="PF08240">
    <property type="entry name" value="ADH_N"/>
    <property type="match status" value="1"/>
</dbReference>
<keyword evidence="3" id="KW-1185">Reference proteome</keyword>
<dbReference type="SUPFAM" id="SSF51735">
    <property type="entry name" value="NAD(P)-binding Rossmann-fold domains"/>
    <property type="match status" value="1"/>
</dbReference>
<sequence length="319" mass="33261">MAEMRAARFDGYGAPEVLYEGRAPRPEPGRGQVLVRVHASSVNGGELLMRAGRLAPLTGRRFPKGIGIDFAGEVAEVDAQVSGLAVGDRVWGTVGRAGGSATAEYVAVRPEQVSLSPAGLDPFQAVSLPAGGTTGITALRDKARVRPGDRVLVRGAGGGVGSVVVQLAKAMGTHVTALAGARNLDFVRGLGADEAFDYATTGPGELARLERFDSVIDIVATDLPAYRRLLAPGGRMVAVSFGSFASVLHILGSQVLGRRRTIFFSGNPKTALLADLAGYVERGEVRPVVDTVHELTDIAKAHRALEAGGVRGKHVISLL</sequence>
<evidence type="ECO:0000313" key="2">
    <source>
        <dbReference type="EMBL" id="MBE1458412.1"/>
    </source>
</evidence>
<name>A0ABR9HHB0_9ACTN</name>
<reference evidence="2 3" key="1">
    <citation type="submission" date="2020-10" db="EMBL/GenBank/DDBJ databases">
        <title>Sequencing the genomes of 1000 actinobacteria strains.</title>
        <authorList>
            <person name="Klenk H.-P."/>
        </authorList>
    </citation>
    <scope>NUCLEOTIDE SEQUENCE [LARGE SCALE GENOMIC DNA]</scope>
    <source>
        <strain evidence="2 3">DSM 45157</strain>
    </source>
</reference>
<accession>A0ABR9HHB0</accession>
<dbReference type="InterPro" id="IPR002364">
    <property type="entry name" value="Quin_OxRdtase/zeta-crystal_CS"/>
</dbReference>
<organism evidence="2 3">
    <name type="scientific">Nocardiopsis terrae</name>
    <dbReference type="NCBI Taxonomy" id="372655"/>
    <lineage>
        <taxon>Bacteria</taxon>
        <taxon>Bacillati</taxon>
        <taxon>Actinomycetota</taxon>
        <taxon>Actinomycetes</taxon>
        <taxon>Streptosporangiales</taxon>
        <taxon>Nocardiopsidaceae</taxon>
        <taxon>Nocardiopsis</taxon>
    </lineage>
</organism>
<dbReference type="Gene3D" id="3.90.180.10">
    <property type="entry name" value="Medium-chain alcohol dehydrogenases, catalytic domain"/>
    <property type="match status" value="1"/>
</dbReference>